<protein>
    <submittedName>
        <fullName evidence="4">Pimeloyl-ACP methyl ester carboxylesterase</fullName>
    </submittedName>
</protein>
<gene>
    <name evidence="4" type="ORF">FHX50_002057</name>
</gene>
<dbReference type="GO" id="GO:0004177">
    <property type="term" value="F:aminopeptidase activity"/>
    <property type="evidence" value="ECO:0007669"/>
    <property type="project" value="UniProtKB-EC"/>
</dbReference>
<comment type="similarity">
    <text evidence="1">Belongs to the peptidase S33 family.</text>
</comment>
<evidence type="ECO:0000256" key="2">
    <source>
        <dbReference type="ARBA" id="ARBA00022801"/>
    </source>
</evidence>
<dbReference type="EMBL" id="JACHWP010000011">
    <property type="protein sequence ID" value="MBB3023756.1"/>
    <property type="molecule type" value="Genomic_DNA"/>
</dbReference>
<keyword evidence="5" id="KW-1185">Reference proteome</keyword>
<dbReference type="Gene3D" id="3.40.50.1820">
    <property type="entry name" value="alpha/beta hydrolase"/>
    <property type="match status" value="1"/>
</dbReference>
<keyword evidence="2" id="KW-0378">Hydrolase</keyword>
<proteinExistence type="inferred from homology"/>
<dbReference type="InterPro" id="IPR029058">
    <property type="entry name" value="AB_hydrolase_fold"/>
</dbReference>
<accession>A0A839R336</accession>
<dbReference type="PANTHER" id="PTHR43433">
    <property type="entry name" value="HYDROLASE, ALPHA/BETA FOLD FAMILY PROTEIN"/>
    <property type="match status" value="1"/>
</dbReference>
<comment type="caution">
    <text evidence="4">The sequence shown here is derived from an EMBL/GenBank/DDBJ whole genome shotgun (WGS) entry which is preliminary data.</text>
</comment>
<dbReference type="Pfam" id="PF00561">
    <property type="entry name" value="Abhydrolase_1"/>
    <property type="match status" value="1"/>
</dbReference>
<sequence length="424" mass="46470">MDAQDRASADEWLSSRNHVMTVYRDAVDDDRDHLFPLRYVRAGYESDYPPIMILPGGPGVASVFPYELVRRLGASKGMDILMMEHRGVGMSRSDARGTDLPLDAMRVNAVLEDMLAVLDHARIEKAVLYGTSYGGYLAQRFALAHPDRVHSLVLDSPFTSVADEAAQQHALRSLFWYGENDRTESVARVIRRLVEDGTIPVEESGPVIAAVHQYGGLSSVRDIVDLLVLGRGRLTWTSVYQALAATEALPSTPFVLERDLVDRIASTELGFGHLADGQPLDPLALTALRAKEYEPFAGEAFDLERERTAITAPTLVITGERDLMIPASRSRLAAEQIPGARFLSVPGLGHSLLDSHAQLALMAAMWTAAGAIDPFLEKDTSSLKRIPVNELIARGITAALLAERHSPVRLWAGRRRGPLPPLRS</sequence>
<name>A0A839R336_9MICO</name>
<dbReference type="Proteomes" id="UP000568050">
    <property type="component" value="Unassembled WGS sequence"/>
</dbReference>
<dbReference type="InterPro" id="IPR002410">
    <property type="entry name" value="Peptidase_S33"/>
</dbReference>
<evidence type="ECO:0000313" key="4">
    <source>
        <dbReference type="EMBL" id="MBB3023756.1"/>
    </source>
</evidence>
<dbReference type="RefSeq" id="WP_183377098.1">
    <property type="nucleotide sequence ID" value="NZ_CBCSFZ010000001.1"/>
</dbReference>
<dbReference type="InterPro" id="IPR050471">
    <property type="entry name" value="AB_hydrolase"/>
</dbReference>
<dbReference type="SUPFAM" id="SSF53474">
    <property type="entry name" value="alpha/beta-Hydrolases"/>
    <property type="match status" value="1"/>
</dbReference>
<dbReference type="AlphaFoldDB" id="A0A839R336"/>
<evidence type="ECO:0000259" key="3">
    <source>
        <dbReference type="Pfam" id="PF00561"/>
    </source>
</evidence>
<evidence type="ECO:0000313" key="5">
    <source>
        <dbReference type="Proteomes" id="UP000568050"/>
    </source>
</evidence>
<dbReference type="GO" id="GO:0006508">
    <property type="term" value="P:proteolysis"/>
    <property type="evidence" value="ECO:0007669"/>
    <property type="project" value="InterPro"/>
</dbReference>
<dbReference type="PANTHER" id="PTHR43433:SF1">
    <property type="entry name" value="BLL5160 PROTEIN"/>
    <property type="match status" value="1"/>
</dbReference>
<organism evidence="4 5">
    <name type="scientific">Helcobacillus massiliensis</name>
    <dbReference type="NCBI Taxonomy" id="521392"/>
    <lineage>
        <taxon>Bacteria</taxon>
        <taxon>Bacillati</taxon>
        <taxon>Actinomycetota</taxon>
        <taxon>Actinomycetes</taxon>
        <taxon>Micrococcales</taxon>
        <taxon>Dermabacteraceae</taxon>
        <taxon>Helcobacillus</taxon>
    </lineage>
</organism>
<evidence type="ECO:0000256" key="1">
    <source>
        <dbReference type="ARBA" id="ARBA00010088"/>
    </source>
</evidence>
<feature type="domain" description="AB hydrolase-1" evidence="3">
    <location>
        <begin position="49"/>
        <end position="181"/>
    </location>
</feature>
<dbReference type="InterPro" id="IPR000073">
    <property type="entry name" value="AB_hydrolase_1"/>
</dbReference>
<dbReference type="PRINTS" id="PR00793">
    <property type="entry name" value="PROAMNOPTASE"/>
</dbReference>
<reference evidence="4 5" key="1">
    <citation type="submission" date="2020-08" db="EMBL/GenBank/DDBJ databases">
        <title>Sequencing the genomes of 1000 actinobacteria strains.</title>
        <authorList>
            <person name="Klenk H.-P."/>
        </authorList>
    </citation>
    <scope>NUCLEOTIDE SEQUENCE [LARGE SCALE GENOMIC DNA]</scope>
    <source>
        <strain evidence="4 5">DSM 23040</strain>
    </source>
</reference>